<dbReference type="Pfam" id="PF13458">
    <property type="entry name" value="Peripla_BP_6"/>
    <property type="match status" value="1"/>
</dbReference>
<evidence type="ECO:0000313" key="4">
    <source>
        <dbReference type="EMBL" id="BAM92099.1"/>
    </source>
</evidence>
<keyword evidence="5" id="KW-1185">Reference proteome</keyword>
<dbReference type="eggNOG" id="COG0683">
    <property type="taxonomic scope" value="Bacteria"/>
</dbReference>
<dbReference type="AlphaFoldDB" id="M4ZEE6"/>
<dbReference type="STRING" id="1245469.S58_61240"/>
<proteinExistence type="inferred from homology"/>
<dbReference type="PANTHER" id="PTHR47235:SF1">
    <property type="entry name" value="BLR6548 PROTEIN"/>
    <property type="match status" value="1"/>
</dbReference>
<evidence type="ECO:0000313" key="5">
    <source>
        <dbReference type="Proteomes" id="UP000011841"/>
    </source>
</evidence>
<sequence>MLAGSVSAAASADNVSLVRELAGRVGPIVGSSQACTSIPVRRVQVILNKFQDAIREASANPNERNELARDFERNIVEGRAAVNGGRADCRLVERQLTDLERSVNTPTPAAATGVAPAAPAATGTIRPAGSGTVRGVTDQEIRFGMVIPYTGSAKENGQSYKRGIEVAFARANAAGGISGRMLKLIAADDGFEPSRTPDAMKLLWDKEQVFGFVGNLGTPTAAVAVPFALERRVLFFAPFTGGTVVRHDPPDRYVFNYRPSFVEEADAAVRYLLKMRKIKPNQIAVFGQNDDLGEQGFAGVAKAYRAAGLNDKAILRLVYTRNSIDMDEAVAQLKAQKVPIKAIVMVGTTRPAAKFIEKTRDLFPGMIYTNMSIVGATALAQELSLLGPRFTENVIVTQAVPAVSGYSSTVLEFKAALAESSPGEVPDYISLEGFIAANLLIDALKRCGPQLDTERLVETLESTRKLDMGLGASLSLSRGDHQALHKVWGTQLDKSGSYQPIDLE</sequence>
<dbReference type="PANTHER" id="PTHR47235">
    <property type="entry name" value="BLR6548 PROTEIN"/>
    <property type="match status" value="1"/>
</dbReference>
<gene>
    <name evidence="4" type="ORF">S58_61240</name>
</gene>
<feature type="domain" description="Leucine-binding protein" evidence="3">
    <location>
        <begin position="140"/>
        <end position="496"/>
    </location>
</feature>
<protein>
    <recommendedName>
        <fullName evidence="3">Leucine-binding protein domain-containing protein</fullName>
    </recommendedName>
</protein>
<dbReference type="KEGG" id="aol:S58_61240"/>
<dbReference type="HOGENOM" id="CLU_027128_7_1_5"/>
<organism evidence="4 5">
    <name type="scientific">Bradyrhizobium oligotrophicum S58</name>
    <dbReference type="NCBI Taxonomy" id="1245469"/>
    <lineage>
        <taxon>Bacteria</taxon>
        <taxon>Pseudomonadati</taxon>
        <taxon>Pseudomonadota</taxon>
        <taxon>Alphaproteobacteria</taxon>
        <taxon>Hyphomicrobiales</taxon>
        <taxon>Nitrobacteraceae</taxon>
        <taxon>Bradyrhizobium</taxon>
    </lineage>
</organism>
<comment type="similarity">
    <text evidence="1">Belongs to the leucine-binding protein family.</text>
</comment>
<dbReference type="Gene3D" id="3.40.50.2300">
    <property type="match status" value="2"/>
</dbReference>
<dbReference type="Proteomes" id="UP000011841">
    <property type="component" value="Chromosome"/>
</dbReference>
<accession>M4ZEE6</accession>
<reference evidence="4 5" key="1">
    <citation type="journal article" date="2013" name="Appl. Environ. Microbiol.">
        <title>Genome analysis suggests that the soil oligotrophic bacterium Agromonas oligotrophica (Bradyrhizobium oligotrophicum) is a nitrogen-fixing symbiont of Aeschynomene indica.</title>
        <authorList>
            <person name="Okubo T."/>
            <person name="Fukushima S."/>
            <person name="Itakura M."/>
            <person name="Oshima K."/>
            <person name="Longtonglang A."/>
            <person name="Teaumroong N."/>
            <person name="Mitsui H."/>
            <person name="Hattori M."/>
            <person name="Hattori R."/>
            <person name="Hattori T."/>
            <person name="Minamisawa K."/>
        </authorList>
    </citation>
    <scope>NUCLEOTIDE SEQUENCE [LARGE SCALE GENOMIC DNA]</scope>
    <source>
        <strain evidence="4 5">S58</strain>
    </source>
</reference>
<dbReference type="SUPFAM" id="SSF53822">
    <property type="entry name" value="Periplasmic binding protein-like I"/>
    <property type="match status" value="1"/>
</dbReference>
<dbReference type="InterPro" id="IPR028082">
    <property type="entry name" value="Peripla_BP_I"/>
</dbReference>
<keyword evidence="2" id="KW-0732">Signal</keyword>
<name>M4ZEE6_9BRAD</name>
<evidence type="ECO:0000256" key="1">
    <source>
        <dbReference type="ARBA" id="ARBA00010062"/>
    </source>
</evidence>
<dbReference type="InterPro" id="IPR028081">
    <property type="entry name" value="Leu-bd"/>
</dbReference>
<evidence type="ECO:0000259" key="3">
    <source>
        <dbReference type="Pfam" id="PF13458"/>
    </source>
</evidence>
<evidence type="ECO:0000256" key="2">
    <source>
        <dbReference type="ARBA" id="ARBA00022729"/>
    </source>
</evidence>
<dbReference type="CDD" id="cd19978">
    <property type="entry name" value="PBP1_ABC_ligand_binding-like"/>
    <property type="match status" value="1"/>
</dbReference>
<dbReference type="PATRIC" id="fig|1245469.3.peg.6256"/>
<dbReference type="EMBL" id="AP012603">
    <property type="protein sequence ID" value="BAM92099.1"/>
    <property type="molecule type" value="Genomic_DNA"/>
</dbReference>